<comment type="caution">
    <text evidence="1">The sequence shown here is derived from an EMBL/GenBank/DDBJ whole genome shotgun (WGS) entry which is preliminary data.</text>
</comment>
<reference evidence="1" key="1">
    <citation type="submission" date="2021-02" db="EMBL/GenBank/DDBJ databases">
        <authorList>
            <consortium name="DOE Joint Genome Institute"/>
            <person name="Ahrendt S."/>
            <person name="Looney B.P."/>
            <person name="Miyauchi S."/>
            <person name="Morin E."/>
            <person name="Drula E."/>
            <person name="Courty P.E."/>
            <person name="Chicoki N."/>
            <person name="Fauchery L."/>
            <person name="Kohler A."/>
            <person name="Kuo A."/>
            <person name="Labutti K."/>
            <person name="Pangilinan J."/>
            <person name="Lipzen A."/>
            <person name="Riley R."/>
            <person name="Andreopoulos W."/>
            <person name="He G."/>
            <person name="Johnson J."/>
            <person name="Barry K.W."/>
            <person name="Grigoriev I.V."/>
            <person name="Nagy L."/>
            <person name="Hibbett D."/>
            <person name="Henrissat B."/>
            <person name="Matheny P.B."/>
            <person name="Labbe J."/>
            <person name="Martin F."/>
        </authorList>
    </citation>
    <scope>NUCLEOTIDE SEQUENCE</scope>
    <source>
        <strain evidence="1">EC-137</strain>
    </source>
</reference>
<evidence type="ECO:0000313" key="1">
    <source>
        <dbReference type="EMBL" id="KAI0035727.1"/>
    </source>
</evidence>
<gene>
    <name evidence="1" type="ORF">K488DRAFT_82764</name>
</gene>
<evidence type="ECO:0000313" key="2">
    <source>
        <dbReference type="Proteomes" id="UP000814128"/>
    </source>
</evidence>
<organism evidence="1 2">
    <name type="scientific">Vararia minispora EC-137</name>
    <dbReference type="NCBI Taxonomy" id="1314806"/>
    <lineage>
        <taxon>Eukaryota</taxon>
        <taxon>Fungi</taxon>
        <taxon>Dikarya</taxon>
        <taxon>Basidiomycota</taxon>
        <taxon>Agaricomycotina</taxon>
        <taxon>Agaricomycetes</taxon>
        <taxon>Russulales</taxon>
        <taxon>Lachnocladiaceae</taxon>
        <taxon>Vararia</taxon>
    </lineage>
</organism>
<dbReference type="EMBL" id="MU273480">
    <property type="protein sequence ID" value="KAI0035727.1"/>
    <property type="molecule type" value="Genomic_DNA"/>
</dbReference>
<dbReference type="Proteomes" id="UP000814128">
    <property type="component" value="Unassembled WGS sequence"/>
</dbReference>
<keyword evidence="1" id="KW-0378">Hydrolase</keyword>
<keyword evidence="2" id="KW-1185">Reference proteome</keyword>
<keyword evidence="1" id="KW-0482">Metalloprotease</keyword>
<sequence>MSDREARASTDQETAPLLADAPNDEPHESFKDRFADMLHEPLTPMNKLLLLLVLFFLILSSVFIGLFAGAETRLNNAPSNGPATTVTSVVSKPTTVLATTTVIVAPVPSSPPSSPPPEAVCLTSECVKLSAAILSSLDTTHDPCENFYAYATGGWLKSHPLPSDKGRFGQFAALSRENLAIVQDILSADGSISLASLKSTADERLLTMLRDLYSSCMNEDTLDEFGNLPLKEVARVIRRLYRGDGTDIKSTDTNGSKKMGKGKGFTAALAYLHSKGISALFDMSPEGDAAVDPNWMILWFSQPWSFGLPSKEYFQDADMRELYTDVLTRLLTALNEEEPDAAKWEDLISARRDMTEAQTAQAAFSLDEHDTEEAQKIWPPWPWPPWGGDDGDKKPLDPETLAKKIVEFERNLANATLDLDKLTQDPFGTYNKVPISNVTSQLSKISFPNYFAAFNPRNYPEEVIVTYPPFVTDLGRLLNDTDDEVLEGYFVARAALSLSSRLSMKTEEWKAVRGLQEVLQGIKPGAVGDRAEYCVNQVDSALGFAAGRFFVNETFGGDSRDKGIHIIGSFKESLANIAWMDDKSAAAAAQKADKLRIKVGYPLSPNTTRPGSLLAYYNLVKISKLTFFSNMLSADASDVYKSWQFLGKKRDQEAWEMTPATVNAYYNPPANELVFPAGIMRPPFFSKEWPAYLQYGAFGMVASHELTHAFDSAGRMYNQDGKLEEWWTNQTSEGFKVRQQCIQDQYSSYYVLDPQGNKVYVNGLLTAGENIGDSGIIQAFRAWQSNFNASYAAGNEYLLPGLNYTREQLFFIAFGRQWAENIKPASLVQRVRTDPHSPNEFRVDGTISNVPEFAKAFNCSAKARLNPPDKQRCMLWS</sequence>
<reference evidence="1" key="2">
    <citation type="journal article" date="2022" name="New Phytol.">
        <title>Evolutionary transition to the ectomycorrhizal habit in the genomes of a hyperdiverse lineage of mushroom-forming fungi.</title>
        <authorList>
            <person name="Looney B."/>
            <person name="Miyauchi S."/>
            <person name="Morin E."/>
            <person name="Drula E."/>
            <person name="Courty P.E."/>
            <person name="Kohler A."/>
            <person name="Kuo A."/>
            <person name="LaButti K."/>
            <person name="Pangilinan J."/>
            <person name="Lipzen A."/>
            <person name="Riley R."/>
            <person name="Andreopoulos W."/>
            <person name="He G."/>
            <person name="Johnson J."/>
            <person name="Nolan M."/>
            <person name="Tritt A."/>
            <person name="Barry K.W."/>
            <person name="Grigoriev I.V."/>
            <person name="Nagy L.G."/>
            <person name="Hibbett D."/>
            <person name="Henrissat B."/>
            <person name="Matheny P.B."/>
            <person name="Labbe J."/>
            <person name="Martin F.M."/>
        </authorList>
    </citation>
    <scope>NUCLEOTIDE SEQUENCE</scope>
    <source>
        <strain evidence="1">EC-137</strain>
    </source>
</reference>
<protein>
    <submittedName>
        <fullName evidence="1">Metalloprotease</fullName>
    </submittedName>
</protein>
<accession>A0ACB8QVM9</accession>
<name>A0ACB8QVM9_9AGAM</name>
<keyword evidence="1" id="KW-0645">Protease</keyword>
<proteinExistence type="predicted"/>